<reference evidence="2" key="2">
    <citation type="submission" date="2025-09" db="UniProtKB">
        <authorList>
            <consortium name="Ensembl"/>
        </authorList>
    </citation>
    <scope>IDENTIFICATION</scope>
</reference>
<organism evidence="2 3">
    <name type="scientific">Colobus angolensis palliatus</name>
    <name type="common">Peters' Angolan colobus</name>
    <dbReference type="NCBI Taxonomy" id="336983"/>
    <lineage>
        <taxon>Eukaryota</taxon>
        <taxon>Metazoa</taxon>
        <taxon>Chordata</taxon>
        <taxon>Craniata</taxon>
        <taxon>Vertebrata</taxon>
        <taxon>Euteleostomi</taxon>
        <taxon>Mammalia</taxon>
        <taxon>Eutheria</taxon>
        <taxon>Euarchontoglires</taxon>
        <taxon>Primates</taxon>
        <taxon>Haplorrhini</taxon>
        <taxon>Catarrhini</taxon>
        <taxon>Cercopithecidae</taxon>
        <taxon>Colobinae</taxon>
        <taxon>Colobus</taxon>
    </lineage>
</organism>
<feature type="compositionally biased region" description="Gly residues" evidence="1">
    <location>
        <begin position="149"/>
        <end position="158"/>
    </location>
</feature>
<dbReference type="Ensembl" id="ENSCANT00000053640.1">
    <property type="protein sequence ID" value="ENSCANP00000030434.1"/>
    <property type="gene ID" value="ENSCANG00000038880.1"/>
</dbReference>
<dbReference type="AlphaFoldDB" id="A0A2K5JNK3"/>
<evidence type="ECO:0000256" key="1">
    <source>
        <dbReference type="SAM" id="MobiDB-lite"/>
    </source>
</evidence>
<reference evidence="2" key="1">
    <citation type="submission" date="2025-08" db="UniProtKB">
        <authorList>
            <consortium name="Ensembl"/>
        </authorList>
    </citation>
    <scope>IDENTIFICATION</scope>
</reference>
<evidence type="ECO:0000313" key="2">
    <source>
        <dbReference type="Ensembl" id="ENSCANP00000030434.1"/>
    </source>
</evidence>
<proteinExistence type="predicted"/>
<protein>
    <submittedName>
        <fullName evidence="2">Uncharacterized protein</fullName>
    </submittedName>
</protein>
<feature type="region of interest" description="Disordered" evidence="1">
    <location>
        <begin position="129"/>
        <end position="158"/>
    </location>
</feature>
<dbReference type="Proteomes" id="UP000233080">
    <property type="component" value="Unassembled WGS sequence"/>
</dbReference>
<evidence type="ECO:0000313" key="3">
    <source>
        <dbReference type="Proteomes" id="UP000233080"/>
    </source>
</evidence>
<keyword evidence="3" id="KW-1185">Reference proteome</keyword>
<name>A0A2K5JNK3_COLAP</name>
<accession>A0A2K5JNK3</accession>
<sequence>RPAGPGGVPAPCPFLGFRPEACWERHMQIERAPSVPPFLRWASYLPGPVRRRGKVELIKFVQVEWRRRQSLAPSLTGASMAGSEELGLREDTLRVLLGRGSALINWPSYSRLLCLGGSAAGTAAKFSSASRITGSPTHREGSHIAEAGGPAGGGGRSH</sequence>